<feature type="compositionally biased region" description="Basic and acidic residues" evidence="1">
    <location>
        <begin position="1"/>
        <end position="10"/>
    </location>
</feature>
<accession>A0A0P0XFW2</accession>
<dbReference type="AlphaFoldDB" id="A0A0P0XFW2"/>
<reference evidence="2 3" key="3">
    <citation type="journal article" date="2013" name="Rice">
        <title>Improvement of the Oryza sativa Nipponbare reference genome using next generation sequence and optical map data.</title>
        <authorList>
            <person name="Kawahara Y."/>
            <person name="de la Bastide M."/>
            <person name="Hamilton J.P."/>
            <person name="Kanamori H."/>
            <person name="McCombie W.R."/>
            <person name="Ouyang S."/>
            <person name="Schwartz D.C."/>
            <person name="Tanaka T."/>
            <person name="Wu J."/>
            <person name="Zhou S."/>
            <person name="Childs K.L."/>
            <person name="Davidson R.M."/>
            <person name="Lin H."/>
            <person name="Quesada-Ocampo L."/>
            <person name="Vaillancourt B."/>
            <person name="Sakai H."/>
            <person name="Lee S.S."/>
            <person name="Kim J."/>
            <person name="Numa H."/>
            <person name="Itoh T."/>
            <person name="Buell C.R."/>
            <person name="Matsumoto T."/>
        </authorList>
    </citation>
    <scope>NUCLEOTIDE SEQUENCE [LARGE SCALE GENOMIC DNA]</scope>
    <source>
        <strain evidence="3">cv. Nipponbare</strain>
    </source>
</reference>
<dbReference type="Proteomes" id="UP000059680">
    <property type="component" value="Chromosome 8"/>
</dbReference>
<evidence type="ECO:0000313" key="2">
    <source>
        <dbReference type="EMBL" id="BAT05408.1"/>
    </source>
</evidence>
<gene>
    <name evidence="2" type="ordered locus">Os08g0412001</name>
    <name evidence="2" type="ORF">OSNPB_080412001</name>
</gene>
<organism evidence="2 3">
    <name type="scientific">Oryza sativa subsp. japonica</name>
    <name type="common">Rice</name>
    <dbReference type="NCBI Taxonomy" id="39947"/>
    <lineage>
        <taxon>Eukaryota</taxon>
        <taxon>Viridiplantae</taxon>
        <taxon>Streptophyta</taxon>
        <taxon>Embryophyta</taxon>
        <taxon>Tracheophyta</taxon>
        <taxon>Spermatophyta</taxon>
        <taxon>Magnoliopsida</taxon>
        <taxon>Liliopsida</taxon>
        <taxon>Poales</taxon>
        <taxon>Poaceae</taxon>
        <taxon>BOP clade</taxon>
        <taxon>Oryzoideae</taxon>
        <taxon>Oryzeae</taxon>
        <taxon>Oryzinae</taxon>
        <taxon>Oryza</taxon>
        <taxon>Oryza sativa</taxon>
    </lineage>
</organism>
<keyword evidence="3" id="KW-1185">Reference proteome</keyword>
<protein>
    <submittedName>
        <fullName evidence="2">Os08g0412001 protein</fullName>
    </submittedName>
</protein>
<dbReference type="PaxDb" id="39947-A0A0P0XFW2"/>
<reference evidence="2 3" key="2">
    <citation type="journal article" date="2013" name="Plant Cell Physiol.">
        <title>Rice Annotation Project Database (RAP-DB): an integrative and interactive database for rice genomics.</title>
        <authorList>
            <person name="Sakai H."/>
            <person name="Lee S.S."/>
            <person name="Tanaka T."/>
            <person name="Numa H."/>
            <person name="Kim J."/>
            <person name="Kawahara Y."/>
            <person name="Wakimoto H."/>
            <person name="Yang C.C."/>
            <person name="Iwamoto M."/>
            <person name="Abe T."/>
            <person name="Yamada Y."/>
            <person name="Muto A."/>
            <person name="Inokuchi H."/>
            <person name="Ikemura T."/>
            <person name="Matsumoto T."/>
            <person name="Sasaki T."/>
            <person name="Itoh T."/>
        </authorList>
    </citation>
    <scope>NUCLEOTIDE SEQUENCE [LARGE SCALE GENOMIC DNA]</scope>
    <source>
        <strain evidence="3">cv. Nipponbare</strain>
    </source>
</reference>
<evidence type="ECO:0000256" key="1">
    <source>
        <dbReference type="SAM" id="MobiDB-lite"/>
    </source>
</evidence>
<dbReference type="EMBL" id="AP014964">
    <property type="protein sequence ID" value="BAT05408.1"/>
    <property type="molecule type" value="Genomic_DNA"/>
</dbReference>
<feature type="region of interest" description="Disordered" evidence="1">
    <location>
        <begin position="75"/>
        <end position="95"/>
    </location>
</feature>
<proteinExistence type="predicted"/>
<dbReference type="InParanoid" id="A0A0P0XFW2"/>
<name>A0A0P0XFW2_ORYSJ</name>
<reference evidence="3" key="1">
    <citation type="journal article" date="2005" name="Nature">
        <title>The map-based sequence of the rice genome.</title>
        <authorList>
            <consortium name="International rice genome sequencing project (IRGSP)"/>
            <person name="Matsumoto T."/>
            <person name="Wu J."/>
            <person name="Kanamori H."/>
            <person name="Katayose Y."/>
            <person name="Fujisawa M."/>
            <person name="Namiki N."/>
            <person name="Mizuno H."/>
            <person name="Yamamoto K."/>
            <person name="Antonio B.A."/>
            <person name="Baba T."/>
            <person name="Sakata K."/>
            <person name="Nagamura Y."/>
            <person name="Aoki H."/>
            <person name="Arikawa K."/>
            <person name="Arita K."/>
            <person name="Bito T."/>
            <person name="Chiden Y."/>
            <person name="Fujitsuka N."/>
            <person name="Fukunaka R."/>
            <person name="Hamada M."/>
            <person name="Harada C."/>
            <person name="Hayashi A."/>
            <person name="Hijishita S."/>
            <person name="Honda M."/>
            <person name="Hosokawa S."/>
            <person name="Ichikawa Y."/>
            <person name="Idonuma A."/>
            <person name="Iijima M."/>
            <person name="Ikeda M."/>
            <person name="Ikeno M."/>
            <person name="Ito K."/>
            <person name="Ito S."/>
            <person name="Ito T."/>
            <person name="Ito Y."/>
            <person name="Ito Y."/>
            <person name="Iwabuchi A."/>
            <person name="Kamiya K."/>
            <person name="Karasawa W."/>
            <person name="Kurita K."/>
            <person name="Katagiri S."/>
            <person name="Kikuta A."/>
            <person name="Kobayashi H."/>
            <person name="Kobayashi N."/>
            <person name="Machita K."/>
            <person name="Maehara T."/>
            <person name="Masukawa M."/>
            <person name="Mizubayashi T."/>
            <person name="Mukai Y."/>
            <person name="Nagasaki H."/>
            <person name="Nagata Y."/>
            <person name="Naito S."/>
            <person name="Nakashima M."/>
            <person name="Nakama Y."/>
            <person name="Nakamichi Y."/>
            <person name="Nakamura M."/>
            <person name="Meguro A."/>
            <person name="Negishi M."/>
            <person name="Ohta I."/>
            <person name="Ohta T."/>
            <person name="Okamoto M."/>
            <person name="Ono N."/>
            <person name="Saji S."/>
            <person name="Sakaguchi M."/>
            <person name="Sakai K."/>
            <person name="Shibata M."/>
            <person name="Shimokawa T."/>
            <person name="Song J."/>
            <person name="Takazaki Y."/>
            <person name="Terasawa K."/>
            <person name="Tsugane M."/>
            <person name="Tsuji K."/>
            <person name="Ueda S."/>
            <person name="Waki K."/>
            <person name="Yamagata H."/>
            <person name="Yamamoto M."/>
            <person name="Yamamoto S."/>
            <person name="Yamane H."/>
            <person name="Yoshiki S."/>
            <person name="Yoshihara R."/>
            <person name="Yukawa K."/>
            <person name="Zhong H."/>
            <person name="Yano M."/>
            <person name="Yuan Q."/>
            <person name="Ouyang S."/>
            <person name="Liu J."/>
            <person name="Jones K.M."/>
            <person name="Gansberger K."/>
            <person name="Moffat K."/>
            <person name="Hill J."/>
            <person name="Bera J."/>
            <person name="Fadrosh D."/>
            <person name="Jin S."/>
            <person name="Johri S."/>
            <person name="Kim M."/>
            <person name="Overton L."/>
            <person name="Reardon M."/>
            <person name="Tsitrin T."/>
            <person name="Vuong H."/>
            <person name="Weaver B."/>
            <person name="Ciecko A."/>
            <person name="Tallon L."/>
            <person name="Jackson J."/>
            <person name="Pai G."/>
            <person name="Aken S.V."/>
            <person name="Utterback T."/>
            <person name="Reidmuller S."/>
            <person name="Feldblyum T."/>
            <person name="Hsiao J."/>
            <person name="Zismann V."/>
            <person name="Iobst S."/>
            <person name="de Vazeille A.R."/>
            <person name="Buell C.R."/>
            <person name="Ying K."/>
            <person name="Li Y."/>
            <person name="Lu T."/>
            <person name="Huang Y."/>
            <person name="Zhao Q."/>
            <person name="Feng Q."/>
            <person name="Zhang L."/>
            <person name="Zhu J."/>
            <person name="Weng Q."/>
            <person name="Mu J."/>
            <person name="Lu Y."/>
            <person name="Fan D."/>
            <person name="Liu Y."/>
            <person name="Guan J."/>
            <person name="Zhang Y."/>
            <person name="Yu S."/>
            <person name="Liu X."/>
            <person name="Zhang Y."/>
            <person name="Hong G."/>
            <person name="Han B."/>
            <person name="Choisne N."/>
            <person name="Demange N."/>
            <person name="Orjeda G."/>
            <person name="Samain S."/>
            <person name="Cattolico L."/>
            <person name="Pelletier E."/>
            <person name="Couloux A."/>
            <person name="Segurens B."/>
            <person name="Wincker P."/>
            <person name="D'Hont A."/>
            <person name="Scarpelli C."/>
            <person name="Weissenbach J."/>
            <person name="Salanoubat M."/>
            <person name="Quetier F."/>
            <person name="Yu Y."/>
            <person name="Kim H.R."/>
            <person name="Rambo T."/>
            <person name="Currie J."/>
            <person name="Collura K."/>
            <person name="Luo M."/>
            <person name="Yang T."/>
            <person name="Ammiraju J.S.S."/>
            <person name="Engler F."/>
            <person name="Soderlund C."/>
            <person name="Wing R.A."/>
            <person name="Palmer L.E."/>
            <person name="de la Bastide M."/>
            <person name="Spiegel L."/>
            <person name="Nascimento L."/>
            <person name="Zutavern T."/>
            <person name="O'Shaughnessy A."/>
            <person name="Dike S."/>
            <person name="Dedhia N."/>
            <person name="Preston R."/>
            <person name="Balija V."/>
            <person name="McCombie W.R."/>
            <person name="Chow T."/>
            <person name="Chen H."/>
            <person name="Chung M."/>
            <person name="Chen C."/>
            <person name="Shaw J."/>
            <person name="Wu H."/>
            <person name="Hsiao K."/>
            <person name="Chao Y."/>
            <person name="Chu M."/>
            <person name="Cheng C."/>
            <person name="Hour A."/>
            <person name="Lee P."/>
            <person name="Lin S."/>
            <person name="Lin Y."/>
            <person name="Liou J."/>
            <person name="Liu S."/>
            <person name="Hsing Y."/>
            <person name="Raghuvanshi S."/>
            <person name="Mohanty A."/>
            <person name="Bharti A.K."/>
            <person name="Gaur A."/>
            <person name="Gupta V."/>
            <person name="Kumar D."/>
            <person name="Ravi V."/>
            <person name="Vij S."/>
            <person name="Kapur A."/>
            <person name="Khurana P."/>
            <person name="Khurana P."/>
            <person name="Khurana J.P."/>
            <person name="Tyagi A.K."/>
            <person name="Gaikwad K."/>
            <person name="Singh A."/>
            <person name="Dalal V."/>
            <person name="Srivastava S."/>
            <person name="Dixit A."/>
            <person name="Pal A.K."/>
            <person name="Ghazi I.A."/>
            <person name="Yadav M."/>
            <person name="Pandit A."/>
            <person name="Bhargava A."/>
            <person name="Sureshbabu K."/>
            <person name="Batra K."/>
            <person name="Sharma T.R."/>
            <person name="Mohapatra T."/>
            <person name="Singh N.K."/>
            <person name="Messing J."/>
            <person name="Nelson A.B."/>
            <person name="Fuks G."/>
            <person name="Kavchok S."/>
            <person name="Keizer G."/>
            <person name="Linton E."/>
            <person name="Llaca V."/>
            <person name="Song R."/>
            <person name="Tanyolac B."/>
            <person name="Young S."/>
            <person name="Ho-Il K."/>
            <person name="Hahn J.H."/>
            <person name="Sangsakoo G."/>
            <person name="Vanavichit A."/>
            <person name="de Mattos Luiz.A.T."/>
            <person name="Zimmer P.D."/>
            <person name="Malone G."/>
            <person name="Dellagostin O."/>
            <person name="de Oliveira A.C."/>
            <person name="Bevan M."/>
            <person name="Bancroft I."/>
            <person name="Minx P."/>
            <person name="Cordum H."/>
            <person name="Wilson R."/>
            <person name="Cheng Z."/>
            <person name="Jin W."/>
            <person name="Jiang J."/>
            <person name="Leong S.A."/>
            <person name="Iwama H."/>
            <person name="Gojobori T."/>
            <person name="Itoh T."/>
            <person name="Niimura Y."/>
            <person name="Fujii Y."/>
            <person name="Habara T."/>
            <person name="Sakai H."/>
            <person name="Sato Y."/>
            <person name="Wilson G."/>
            <person name="Kumar K."/>
            <person name="McCouch S."/>
            <person name="Juretic N."/>
            <person name="Hoen D."/>
            <person name="Wright S."/>
            <person name="Bruskiewich R."/>
            <person name="Bureau T."/>
            <person name="Miyao A."/>
            <person name="Hirochika H."/>
            <person name="Nishikawa T."/>
            <person name="Kadowaki K."/>
            <person name="Sugiura M."/>
            <person name="Burr B."/>
            <person name="Sasaki T."/>
        </authorList>
    </citation>
    <scope>NUCLEOTIDE SEQUENCE [LARGE SCALE GENOMIC DNA]</scope>
    <source>
        <strain evidence="3">cv. Nipponbare</strain>
    </source>
</reference>
<sequence length="95" mass="10646">MKKLSGEKVMKINSQLLPENRRGRSAKSRGDVGRWGLRPELKAFTQLHRVPFSKPNASRAPPAAAARGRYRTIALPLKSHSCGRSPPPHRRESPR</sequence>
<evidence type="ECO:0000313" key="3">
    <source>
        <dbReference type="Proteomes" id="UP000059680"/>
    </source>
</evidence>
<feature type="region of interest" description="Disordered" evidence="1">
    <location>
        <begin position="1"/>
        <end position="34"/>
    </location>
</feature>